<dbReference type="InterPro" id="IPR002872">
    <property type="entry name" value="Proline_DH_dom"/>
</dbReference>
<dbReference type="InterPro" id="IPR024082">
    <property type="entry name" value="PRODH_PutA_dom_II"/>
</dbReference>
<dbReference type="Gene3D" id="3.40.309.10">
    <property type="entry name" value="Aldehyde Dehydrogenase, Chain A, domain 2"/>
    <property type="match status" value="1"/>
</dbReference>
<protein>
    <recommendedName>
        <fullName evidence="5">Bifunctional protein PutA</fullName>
    </recommendedName>
    <domain>
        <recommendedName>
            <fullName evidence="5">Proline dehydrogenase</fullName>
            <ecNumber evidence="5">1.5.5.2</ecNumber>
        </recommendedName>
        <alternativeName>
            <fullName evidence="5">Proline oxidase</fullName>
        </alternativeName>
    </domain>
    <domain>
        <recommendedName>
            <fullName evidence="5">Delta-1-pyrroline-5-carboxylate dehydrogenase</fullName>
            <shortName evidence="5">P5C dehydrogenase</shortName>
            <ecNumber evidence="5">1.2.1.88</ecNumber>
        </recommendedName>
        <alternativeName>
            <fullName evidence="5">L-glutamate gamma-semialdehyde dehydrogenase</fullName>
        </alternativeName>
    </domain>
</protein>
<dbReference type="GO" id="GO:0004657">
    <property type="term" value="F:proline dehydrogenase activity"/>
    <property type="evidence" value="ECO:0007669"/>
    <property type="project" value="UniProtKB-UniRule"/>
</dbReference>
<accession>A0A3L7JE55</accession>
<dbReference type="GO" id="GO:0003700">
    <property type="term" value="F:DNA-binding transcription factor activity"/>
    <property type="evidence" value="ECO:0007669"/>
    <property type="project" value="InterPro"/>
</dbReference>
<dbReference type="CDD" id="cd07125">
    <property type="entry name" value="ALDH_PutA-P5CDH"/>
    <property type="match status" value="1"/>
</dbReference>
<dbReference type="Pfam" id="PF01619">
    <property type="entry name" value="Pro_dh"/>
    <property type="match status" value="1"/>
</dbReference>
<proteinExistence type="inferred from homology"/>
<evidence type="ECO:0000256" key="4">
    <source>
        <dbReference type="ARBA" id="ARBA00048142"/>
    </source>
</evidence>
<dbReference type="Pfam" id="PF14850">
    <property type="entry name" value="Pro_dh-DNA_bdg"/>
    <property type="match status" value="1"/>
</dbReference>
<organism evidence="10 11">
    <name type="scientific">Notoacmeibacter ruber</name>
    <dbReference type="NCBI Taxonomy" id="2670375"/>
    <lineage>
        <taxon>Bacteria</taxon>
        <taxon>Pseudomonadati</taxon>
        <taxon>Pseudomonadota</taxon>
        <taxon>Alphaproteobacteria</taxon>
        <taxon>Hyphomicrobiales</taxon>
        <taxon>Notoacmeibacteraceae</taxon>
        <taxon>Notoacmeibacter</taxon>
    </lineage>
</organism>
<dbReference type="Pfam" id="PF00171">
    <property type="entry name" value="Aldedh"/>
    <property type="match status" value="1"/>
</dbReference>
<evidence type="ECO:0000256" key="6">
    <source>
        <dbReference type="PIRSR" id="PIRSR000197-1"/>
    </source>
</evidence>
<comment type="function">
    <text evidence="5">Oxidizes proline to glutamate for use as a carbon and nitrogen source.</text>
</comment>
<dbReference type="Gene3D" id="3.20.20.220">
    <property type="match status" value="1"/>
</dbReference>
<dbReference type="PANTHER" id="PTHR42862:SF1">
    <property type="entry name" value="DELTA-1-PYRROLINE-5-CARBOXYLATE DEHYDROGENASE 2, ISOFORM A-RELATED"/>
    <property type="match status" value="1"/>
</dbReference>
<dbReference type="Proteomes" id="UP000281094">
    <property type="component" value="Unassembled WGS sequence"/>
</dbReference>
<comment type="caution">
    <text evidence="10">The sequence shown here is derived from an EMBL/GenBank/DDBJ whole genome shotgun (WGS) entry which is preliminary data.</text>
</comment>
<dbReference type="PROSITE" id="PS00070">
    <property type="entry name" value="ALDEHYDE_DEHYDR_CYS"/>
    <property type="match status" value="1"/>
</dbReference>
<evidence type="ECO:0000313" key="10">
    <source>
        <dbReference type="EMBL" id="RLQ87861.1"/>
    </source>
</evidence>
<feature type="active site" evidence="6">
    <location>
        <position position="768"/>
    </location>
</feature>
<comment type="cofactor">
    <cofactor evidence="5">
        <name>FAD</name>
        <dbReference type="ChEBI" id="CHEBI:57692"/>
    </cofactor>
</comment>
<comment type="catalytic activity">
    <reaction evidence="5">
        <text>L-proline + a quinone = (S)-1-pyrroline-5-carboxylate + a quinol + H(+)</text>
        <dbReference type="Rhea" id="RHEA:23784"/>
        <dbReference type="ChEBI" id="CHEBI:15378"/>
        <dbReference type="ChEBI" id="CHEBI:17388"/>
        <dbReference type="ChEBI" id="CHEBI:24646"/>
        <dbReference type="ChEBI" id="CHEBI:60039"/>
        <dbReference type="ChEBI" id="CHEBI:132124"/>
        <dbReference type="EC" id="1.5.5.2"/>
    </reaction>
</comment>
<dbReference type="UniPathway" id="UPA00261">
    <property type="reaction ID" value="UER00373"/>
</dbReference>
<gene>
    <name evidence="10" type="primary">putA</name>
    <name evidence="10" type="ORF">D8780_06220</name>
</gene>
<dbReference type="InterPro" id="IPR050485">
    <property type="entry name" value="Proline_metab_enzyme"/>
</dbReference>
<dbReference type="AlphaFoldDB" id="A0A3L7JE55"/>
<comment type="pathway">
    <text evidence="1 5">Amino-acid degradation; L-proline degradation into L-glutamate; L-glutamate from L-proline: step 2/2.</text>
</comment>
<dbReference type="InterPro" id="IPR024089">
    <property type="entry name" value="PRODH_PutA_dom_I/II"/>
</dbReference>
<evidence type="ECO:0000256" key="2">
    <source>
        <dbReference type="ARBA" id="ARBA00023002"/>
    </source>
</evidence>
<evidence type="ECO:0000256" key="5">
    <source>
        <dbReference type="PIRNR" id="PIRNR000197"/>
    </source>
</evidence>
<dbReference type="GO" id="GO:0003677">
    <property type="term" value="F:DNA binding"/>
    <property type="evidence" value="ECO:0007669"/>
    <property type="project" value="UniProtKB-KW"/>
</dbReference>
<keyword evidence="5" id="KW-0274">FAD</keyword>
<comment type="catalytic activity">
    <reaction evidence="4 5">
        <text>L-glutamate 5-semialdehyde + NAD(+) + H2O = L-glutamate + NADH + 2 H(+)</text>
        <dbReference type="Rhea" id="RHEA:30235"/>
        <dbReference type="ChEBI" id="CHEBI:15377"/>
        <dbReference type="ChEBI" id="CHEBI:15378"/>
        <dbReference type="ChEBI" id="CHEBI:29985"/>
        <dbReference type="ChEBI" id="CHEBI:57540"/>
        <dbReference type="ChEBI" id="CHEBI:57945"/>
        <dbReference type="ChEBI" id="CHEBI:58066"/>
        <dbReference type="EC" id="1.2.1.88"/>
    </reaction>
</comment>
<dbReference type="SUPFAM" id="SSF53720">
    <property type="entry name" value="ALDH-like"/>
    <property type="match status" value="1"/>
</dbReference>
<dbReference type="Gene3D" id="1.20.5.460">
    <property type="entry name" value="Single helix bin"/>
    <property type="match status" value="1"/>
</dbReference>
<dbReference type="InterPro" id="IPR029041">
    <property type="entry name" value="FAD-linked_oxidoreductase-like"/>
</dbReference>
<comment type="similarity">
    <text evidence="5">In the N-terminal section; belongs to the proline dehydrogenase family.</text>
</comment>
<dbReference type="InterPro" id="IPR005933">
    <property type="entry name" value="PutA_C"/>
</dbReference>
<sequence length="1150" mass="124489">MTRARTVSLSEIEQAKFAPEGPLVADMIELAALDEGDRRTIIGDAAELVRKIRTSGRPGLMEVFLAEYGLSTDEGIALMCLAEALLRVPDVQTIEDLIEDKIAPSDWGRHLGRSASSLVNASTWALLITGHVLDERGPGMASHLRGAIKRLGEPVIRTAVGRAMKEMGHQFVLGESIGKALDRAAKAEEKGYSYSYDMLGEAAMTADDANAYRESYENAIAAIAKRCIHADFRRNPGISIKLSALHPRYEVAHEQRVMDELVPVVSALARQAAAANMNLNIDAEEADRLELSLKVIEAVLADEALARWDGFGVVVQAYGRRAGLTIDWLYDLIRRLDRKITIRLVKGAYWDTEIKRAQVAGLDDFPVFTRKASTDVSYLANARKLISMRDRIYPQFATHNAHTVAAIIRMTRNIAKSEYEFQRLHGMGDRLHDIVKRQEGTQCRIYAPVGAYRDLLAYLVRRLLENGANSSFVNQIVDERIQPEDVAACPFETLKKADTVENEHIRRGPELFDPQRRNSMGFDINRTSELSTIDLARRSAQITNAMPILSGEASPQEARDRHNPATESVLGAVANASDADVQAALSAALPWATSAAERAAVLRRASDLYERDFGAIFAILQKEGGKTILDAIGELREAVDFLRYYAAQAETSELPPRGVFVCISPWNFPLAIFTGQIAAALSTGNGVIAKPAEQTPLIAAHAIRLLHEAGVPRTALQFLPGEGATVGAALTSDQRIDGVAFTGSTETALAIRNAMAEHLAPDAPLIAETGGLNAMIVDSTALPEQAVRDIVASSFQSAGQRCSALRCLYIQSDVAEGLVEMLKGAMDELTIGDPWSYSTDVGPLIDKDAQKEIQAYIDQARSDGRLIKQSAAPSRGSFVGPALIRVDGIGDLEREVFGPVLHICTFEANEIEKVVDRINATGYGLTFGLHTRIDGRVQAVTDRIEAGNAYVNRNQIGAIVGSQPFGGEGLSGTGPKAGGPNYLPRFRRMAGQEVSGPWDRPMDQLKLQKTLRDTRRGLPIGVADMPGPTGESNRLRYVSRPPILCLGPGEDAAKAQMVAITELGGHAVMVEGALEPTALTELSGISGAIWWGGAEEARAYVRALAQRSGPILPLIGGMPDFGHVAYERHLCVDTTAAGGNAQLLAETEGI</sequence>
<keyword evidence="5" id="KW-0678">Repressor</keyword>
<dbReference type="GO" id="GO:0003842">
    <property type="term" value="F:L-glutamate gamma-semialdehyde dehydrogenase activity"/>
    <property type="evidence" value="ECO:0007669"/>
    <property type="project" value="UniProtKB-UniRule"/>
</dbReference>
<dbReference type="PIRSF" id="PIRSF000197">
    <property type="entry name" value="Bifunct_PutA"/>
    <property type="match status" value="1"/>
</dbReference>
<dbReference type="PANTHER" id="PTHR42862">
    <property type="entry name" value="DELTA-1-PYRROLINE-5-CARBOXYLATE DEHYDROGENASE 1, ISOFORM A-RELATED"/>
    <property type="match status" value="1"/>
</dbReference>
<evidence type="ECO:0000259" key="9">
    <source>
        <dbReference type="Pfam" id="PF14850"/>
    </source>
</evidence>
<name>A0A3L7JE55_9HYPH</name>
<keyword evidence="3 5" id="KW-0520">NAD</keyword>
<evidence type="ECO:0000259" key="7">
    <source>
        <dbReference type="Pfam" id="PF00171"/>
    </source>
</evidence>
<keyword evidence="5" id="KW-0805">Transcription regulation</keyword>
<dbReference type="FunFam" id="3.40.309.10:FF:000005">
    <property type="entry name" value="1-pyrroline-5-carboxylate dehydrogenase 1"/>
    <property type="match status" value="1"/>
</dbReference>
<keyword evidence="11" id="KW-1185">Reference proteome</keyword>
<feature type="active site" evidence="6">
    <location>
        <position position="802"/>
    </location>
</feature>
<feature type="domain" description="Proline dehydrogenase PutA" evidence="9">
    <location>
        <begin position="61"/>
        <end position="171"/>
    </location>
</feature>
<keyword evidence="5" id="KW-0804">Transcription</keyword>
<dbReference type="NCBIfam" id="NF008869">
    <property type="entry name" value="PRK11904.1"/>
    <property type="match status" value="1"/>
</dbReference>
<dbReference type="InterPro" id="IPR016163">
    <property type="entry name" value="Ald_DH_C"/>
</dbReference>
<feature type="domain" description="Proline dehydrogenase" evidence="8">
    <location>
        <begin position="180"/>
        <end position="475"/>
    </location>
</feature>
<dbReference type="SUPFAM" id="SSF81935">
    <property type="entry name" value="N-terminal domain of bifunctional PutA protein"/>
    <property type="match status" value="1"/>
</dbReference>
<dbReference type="GO" id="GO:0009898">
    <property type="term" value="C:cytoplasmic side of plasma membrane"/>
    <property type="evidence" value="ECO:0007669"/>
    <property type="project" value="TreeGrafter"/>
</dbReference>
<evidence type="ECO:0000313" key="11">
    <source>
        <dbReference type="Proteomes" id="UP000281094"/>
    </source>
</evidence>
<dbReference type="NCBIfam" id="TIGR01238">
    <property type="entry name" value="D1pyr5carbox3"/>
    <property type="match status" value="1"/>
</dbReference>
<dbReference type="GO" id="GO:0010133">
    <property type="term" value="P:L-proline catabolic process to L-glutamate"/>
    <property type="evidence" value="ECO:0007669"/>
    <property type="project" value="UniProtKB-UniRule"/>
</dbReference>
<dbReference type="InterPro" id="IPR016162">
    <property type="entry name" value="Ald_DH_N"/>
</dbReference>
<keyword evidence="5" id="KW-0285">Flavoprotein</keyword>
<keyword evidence="5" id="KW-0642">Proline metabolism</keyword>
<reference evidence="10 11" key="1">
    <citation type="submission" date="2018-10" db="EMBL/GenBank/DDBJ databases">
        <title>Notoacmeibacter sp. M2BS9Y-3-1, whole genome shotgun sequence.</title>
        <authorList>
            <person name="Tuo L."/>
        </authorList>
    </citation>
    <scope>NUCLEOTIDE SEQUENCE [LARGE SCALE GENOMIC DNA]</scope>
    <source>
        <strain evidence="10 11">M2BS9Y-3-1</strain>
    </source>
</reference>
<dbReference type="InterPro" id="IPR025703">
    <property type="entry name" value="Bifunct_PutA"/>
</dbReference>
<dbReference type="SUPFAM" id="SSF51730">
    <property type="entry name" value="FAD-linked oxidoreductase"/>
    <property type="match status" value="1"/>
</dbReference>
<dbReference type="EC" id="1.2.1.88" evidence="5"/>
<comment type="similarity">
    <text evidence="5">In the C-terminal section; belongs to the aldehyde dehydrogenase family.</text>
</comment>
<dbReference type="EMBL" id="RCWN01000001">
    <property type="protein sequence ID" value="RLQ87861.1"/>
    <property type="molecule type" value="Genomic_DNA"/>
</dbReference>
<comment type="pathway">
    <text evidence="5">Amino-acid degradation; L-proline degradation into L-glutamate; L-glutamate from L-proline: step 1/2.</text>
</comment>
<dbReference type="InterPro" id="IPR016160">
    <property type="entry name" value="Ald_DH_CS_CYS"/>
</dbReference>
<dbReference type="Gene3D" id="3.40.605.10">
    <property type="entry name" value="Aldehyde Dehydrogenase, Chain A, domain 1"/>
    <property type="match status" value="1"/>
</dbReference>
<dbReference type="RefSeq" id="WP_121644824.1">
    <property type="nucleotide sequence ID" value="NZ_RCWN01000001.1"/>
</dbReference>
<dbReference type="InterPro" id="IPR015590">
    <property type="entry name" value="Aldehyde_DH_dom"/>
</dbReference>
<feature type="domain" description="Aldehyde dehydrogenase" evidence="7">
    <location>
        <begin position="557"/>
        <end position="986"/>
    </location>
</feature>
<evidence type="ECO:0000256" key="3">
    <source>
        <dbReference type="ARBA" id="ARBA00023027"/>
    </source>
</evidence>
<evidence type="ECO:0000256" key="1">
    <source>
        <dbReference type="ARBA" id="ARBA00004786"/>
    </source>
</evidence>
<keyword evidence="2 5" id="KW-0560">Oxidoreductase</keyword>
<keyword evidence="5" id="KW-0238">DNA-binding</keyword>
<dbReference type="EC" id="1.5.5.2" evidence="5"/>
<evidence type="ECO:0000259" key="8">
    <source>
        <dbReference type="Pfam" id="PF01619"/>
    </source>
</evidence>
<dbReference type="InterPro" id="IPR016161">
    <property type="entry name" value="Ald_DH/histidinol_DH"/>
</dbReference>